<name>A0A0K2B6H1_STRA7</name>
<dbReference type="RefSeq" id="WP_159042075.1">
    <property type="nucleotide sequence ID" value="NZ_CP012383.1"/>
</dbReference>
<evidence type="ECO:0000313" key="1">
    <source>
        <dbReference type="EMBL" id="AKZ60823.1"/>
    </source>
</evidence>
<keyword evidence="1" id="KW-0614">Plasmid</keyword>
<sequence length="64" mass="6900">MNEEPTPVMLVATCRTSGCSIEGLSITAPYYPNATEPTYRAVCGECMQTITDLSPIPDDDEGNE</sequence>
<accession>A0A0K2B6H1</accession>
<dbReference type="EMBL" id="CP012383">
    <property type="protein sequence ID" value="AKZ60823.1"/>
    <property type="molecule type" value="Genomic_DNA"/>
</dbReference>
<protein>
    <submittedName>
        <fullName evidence="1">Uncharacterized protein</fullName>
    </submittedName>
</protein>
<dbReference type="AlphaFoldDB" id="A0A0K2B6H1"/>
<evidence type="ECO:0000313" key="2">
    <source>
        <dbReference type="Proteomes" id="UP000061018"/>
    </source>
</evidence>
<dbReference type="Proteomes" id="UP000061018">
    <property type="component" value="Plasmid pSAM1"/>
</dbReference>
<dbReference type="KEGG" id="samb:SAM23877_p114"/>
<organism evidence="1 2">
    <name type="scientific">Streptomyces ambofaciens (strain ATCC 23877 / 3486 / DSM 40053 / JCM 4204 / NBRC 12836 / NRRL B-2516)</name>
    <dbReference type="NCBI Taxonomy" id="278992"/>
    <lineage>
        <taxon>Bacteria</taxon>
        <taxon>Bacillati</taxon>
        <taxon>Actinomycetota</taxon>
        <taxon>Actinomycetes</taxon>
        <taxon>Kitasatosporales</taxon>
        <taxon>Streptomycetaceae</taxon>
        <taxon>Streptomyces</taxon>
    </lineage>
</organism>
<reference evidence="2" key="1">
    <citation type="journal article" date="2015" name="J. Biotechnol.">
        <title>Complete genome sequence of Streptomyces ambofaciens ATCC 23877, the spiramycin producer.</title>
        <authorList>
            <person name="Thibessard A."/>
            <person name="Haas D."/>
            <person name="Gerbaud C."/>
            <person name="Aigle B."/>
            <person name="Lautru S."/>
            <person name="Pernodet J.L."/>
            <person name="Leblond P."/>
        </authorList>
    </citation>
    <scope>NUCLEOTIDE SEQUENCE [LARGE SCALE GENOMIC DNA]</scope>
    <source>
        <strain evidence="2">ATCC 23877 / 3486 / DSM 40053 / JCM 4204 / NBRC 12836 / NRRL B-2516</strain>
        <plasmid evidence="2">pSAM1</plasmid>
    </source>
</reference>
<gene>
    <name evidence="1" type="ORF">SAM23877_p114</name>
</gene>
<geneLocation type="plasmid" evidence="1 2">
    <name>pSAM1</name>
</geneLocation>
<proteinExistence type="predicted"/>